<gene>
    <name evidence="1" type="ORF">FSCOSCO3_A016798</name>
</gene>
<protein>
    <submittedName>
        <fullName evidence="1">Uncharacterized protein</fullName>
    </submittedName>
</protein>
<comment type="caution">
    <text evidence="1">The sequence shown here is derived from an EMBL/GenBank/DDBJ whole genome shotgun (WGS) entry which is preliminary data.</text>
</comment>
<evidence type="ECO:0000313" key="1">
    <source>
        <dbReference type="EMBL" id="CAK6963410.1"/>
    </source>
</evidence>
<sequence length="82" mass="9178">MCWGQSRVALPGPDVSRCGLHCHAMQPRLSLDPDVAVYPVWTAVSVDIFSKENTRKLKDRDLAVLQQEKGTQVLRSQEQGTK</sequence>
<name>A0AAV1NWC1_SCOSC</name>
<dbReference type="EMBL" id="CAWUFR010000065">
    <property type="protein sequence ID" value="CAK6963410.1"/>
    <property type="molecule type" value="Genomic_DNA"/>
</dbReference>
<dbReference type="Proteomes" id="UP001314229">
    <property type="component" value="Unassembled WGS sequence"/>
</dbReference>
<keyword evidence="2" id="KW-1185">Reference proteome</keyword>
<reference evidence="1 2" key="1">
    <citation type="submission" date="2024-01" db="EMBL/GenBank/DDBJ databases">
        <authorList>
            <person name="Alioto T."/>
            <person name="Alioto T."/>
            <person name="Gomez Garrido J."/>
        </authorList>
    </citation>
    <scope>NUCLEOTIDE SEQUENCE [LARGE SCALE GENOMIC DNA]</scope>
</reference>
<dbReference type="AlphaFoldDB" id="A0AAV1NWC1"/>
<organism evidence="1 2">
    <name type="scientific">Scomber scombrus</name>
    <name type="common">Atlantic mackerel</name>
    <name type="synonym">Scomber vernalis</name>
    <dbReference type="NCBI Taxonomy" id="13677"/>
    <lineage>
        <taxon>Eukaryota</taxon>
        <taxon>Metazoa</taxon>
        <taxon>Chordata</taxon>
        <taxon>Craniata</taxon>
        <taxon>Vertebrata</taxon>
        <taxon>Euteleostomi</taxon>
        <taxon>Actinopterygii</taxon>
        <taxon>Neopterygii</taxon>
        <taxon>Teleostei</taxon>
        <taxon>Neoteleostei</taxon>
        <taxon>Acanthomorphata</taxon>
        <taxon>Pelagiaria</taxon>
        <taxon>Scombriformes</taxon>
        <taxon>Scombridae</taxon>
        <taxon>Scomber</taxon>
    </lineage>
</organism>
<accession>A0AAV1NWC1</accession>
<proteinExistence type="predicted"/>
<evidence type="ECO:0000313" key="2">
    <source>
        <dbReference type="Proteomes" id="UP001314229"/>
    </source>
</evidence>